<dbReference type="OrthoDB" id="1190494at2"/>
<reference evidence="3 4" key="1">
    <citation type="submission" date="2018-01" db="EMBL/GenBank/DDBJ databases">
        <title>The draft genome of Hanstruepera neustonica JCM19743.</title>
        <authorList>
            <person name="He R.-H."/>
            <person name="Du Z.-J."/>
        </authorList>
    </citation>
    <scope>NUCLEOTIDE SEQUENCE [LARGE SCALE GENOMIC DNA]</scope>
    <source>
        <strain evidence="3 4">JCM19743</strain>
    </source>
</reference>
<comment type="caution">
    <text evidence="3">The sequence shown here is derived from an EMBL/GenBank/DDBJ whole genome shotgun (WGS) entry which is preliminary data.</text>
</comment>
<sequence length="209" mass="24391">MPLYKTLTPNPQTTVKIWKITESYDDLLKPVTLKPENMERVLGMKSELHQRGFLSVRHLLAEFGYQDSDLFYDENGKPHLKDGKHISITHSFTFSGVVVSDCEVGIDIEKQREKIGRIAHKFMDYESQYLDSNDKEYVRKLTVIWCVKESLYKLFATPGLSFLQHTMVIPFMIHDEETVAWIDYDNKKYRYNTTFLEFEGFSCAIALPS</sequence>
<dbReference type="Pfam" id="PF01648">
    <property type="entry name" value="ACPS"/>
    <property type="match status" value="1"/>
</dbReference>
<dbReference type="RefSeq" id="WP_103050894.1">
    <property type="nucleotide sequence ID" value="NZ_POWF01000001.1"/>
</dbReference>
<proteinExistence type="predicted"/>
<dbReference type="Proteomes" id="UP000236641">
    <property type="component" value="Unassembled WGS sequence"/>
</dbReference>
<keyword evidence="4" id="KW-1185">Reference proteome</keyword>
<dbReference type="SUPFAM" id="SSF56214">
    <property type="entry name" value="4'-phosphopantetheinyl transferase"/>
    <property type="match status" value="2"/>
</dbReference>
<dbReference type="Gene3D" id="3.90.470.20">
    <property type="entry name" value="4'-phosphopantetheinyl transferase domain"/>
    <property type="match status" value="1"/>
</dbReference>
<protein>
    <submittedName>
        <fullName evidence="3">4-phosphopantetheinyl transferase</fullName>
    </submittedName>
</protein>
<dbReference type="GO" id="GO:0000287">
    <property type="term" value="F:magnesium ion binding"/>
    <property type="evidence" value="ECO:0007669"/>
    <property type="project" value="InterPro"/>
</dbReference>
<organism evidence="3 4">
    <name type="scientific">Hanstruepera neustonica</name>
    <dbReference type="NCBI Taxonomy" id="1445657"/>
    <lineage>
        <taxon>Bacteria</taxon>
        <taxon>Pseudomonadati</taxon>
        <taxon>Bacteroidota</taxon>
        <taxon>Flavobacteriia</taxon>
        <taxon>Flavobacteriales</taxon>
        <taxon>Flavobacteriaceae</taxon>
        <taxon>Hanstruepera</taxon>
    </lineage>
</organism>
<accession>A0A2K1E434</accession>
<evidence type="ECO:0000313" key="4">
    <source>
        <dbReference type="Proteomes" id="UP000236641"/>
    </source>
</evidence>
<dbReference type="AlphaFoldDB" id="A0A2K1E434"/>
<dbReference type="EMBL" id="POWF01000001">
    <property type="protein sequence ID" value="PNQ75044.1"/>
    <property type="molecule type" value="Genomic_DNA"/>
</dbReference>
<feature type="domain" description="4'-phosphopantetheinyl transferase" evidence="2">
    <location>
        <begin position="104"/>
        <end position="179"/>
    </location>
</feature>
<dbReference type="GO" id="GO:0008897">
    <property type="term" value="F:holo-[acyl-carrier-protein] synthase activity"/>
    <property type="evidence" value="ECO:0007669"/>
    <property type="project" value="InterPro"/>
</dbReference>
<evidence type="ECO:0000256" key="1">
    <source>
        <dbReference type="ARBA" id="ARBA00022679"/>
    </source>
</evidence>
<name>A0A2K1E434_9FLAO</name>
<dbReference type="InterPro" id="IPR008278">
    <property type="entry name" value="4-PPantetheinyl_Trfase_dom"/>
</dbReference>
<gene>
    <name evidence="3" type="ORF">C1T31_02605</name>
</gene>
<evidence type="ECO:0000259" key="2">
    <source>
        <dbReference type="Pfam" id="PF01648"/>
    </source>
</evidence>
<keyword evidence="1 3" id="KW-0808">Transferase</keyword>
<evidence type="ECO:0000313" key="3">
    <source>
        <dbReference type="EMBL" id="PNQ75044.1"/>
    </source>
</evidence>
<dbReference type="InterPro" id="IPR037143">
    <property type="entry name" value="4-PPantetheinyl_Trfase_dom_sf"/>
</dbReference>